<dbReference type="EMBL" id="JAQJAC010000002">
    <property type="protein sequence ID" value="KAJ5596988.1"/>
    <property type="molecule type" value="Genomic_DNA"/>
</dbReference>
<dbReference type="AlphaFoldDB" id="A0AAD6DXX2"/>
<reference evidence="1 2" key="1">
    <citation type="journal article" date="2023" name="IMA Fungus">
        <title>Comparative genomic study of the Penicillium genus elucidates a diverse pangenome and 15 lateral gene transfer events.</title>
        <authorList>
            <person name="Petersen C."/>
            <person name="Sorensen T."/>
            <person name="Nielsen M.R."/>
            <person name="Sondergaard T.E."/>
            <person name="Sorensen J.L."/>
            <person name="Fitzpatrick D.A."/>
            <person name="Frisvad J.C."/>
            <person name="Nielsen K.L."/>
        </authorList>
    </citation>
    <scope>NUCLEOTIDE SEQUENCE [LARGE SCALE GENOMIC DNA]</scope>
    <source>
        <strain evidence="1 2">IBT 29057</strain>
    </source>
</reference>
<proteinExistence type="predicted"/>
<keyword evidence="2" id="KW-1185">Reference proteome</keyword>
<evidence type="ECO:0000313" key="2">
    <source>
        <dbReference type="Proteomes" id="UP001216150"/>
    </source>
</evidence>
<comment type="caution">
    <text evidence="1">The sequence shown here is derived from an EMBL/GenBank/DDBJ whole genome shotgun (WGS) entry which is preliminary data.</text>
</comment>
<sequence>MVYGIEGVPANELLNGTRLQTRYKEVYGLIEFQRAGSQFRTKSSMLNHTLPQLTGSVRDPHRRRLVQSAISTRLLEIVLGLMRWAAAVAGIWAIDTRRTSPQNPCSIGAVISLLAGTSQILNESVILTGSEQLSYQELLKQGGFGWLLFSLGWWAEDRERRFGIGIGQARRE</sequence>
<name>A0AAD6DXX2_9EURO</name>
<gene>
    <name evidence="1" type="ORF">N7450_003446</name>
</gene>
<dbReference type="Proteomes" id="UP001216150">
    <property type="component" value="Unassembled WGS sequence"/>
</dbReference>
<organism evidence="1 2">
    <name type="scientific">Penicillium hetheringtonii</name>
    <dbReference type="NCBI Taxonomy" id="911720"/>
    <lineage>
        <taxon>Eukaryota</taxon>
        <taxon>Fungi</taxon>
        <taxon>Dikarya</taxon>
        <taxon>Ascomycota</taxon>
        <taxon>Pezizomycotina</taxon>
        <taxon>Eurotiomycetes</taxon>
        <taxon>Eurotiomycetidae</taxon>
        <taxon>Eurotiales</taxon>
        <taxon>Aspergillaceae</taxon>
        <taxon>Penicillium</taxon>
    </lineage>
</organism>
<accession>A0AAD6DXX2</accession>
<evidence type="ECO:0000313" key="1">
    <source>
        <dbReference type="EMBL" id="KAJ5596988.1"/>
    </source>
</evidence>
<protein>
    <submittedName>
        <fullName evidence="1">Uncharacterized protein</fullName>
    </submittedName>
</protein>